<protein>
    <recommendedName>
        <fullName evidence="5">gamma-glutamyl-gamma-aminobutyrate hydrolase</fullName>
        <ecNumber evidence="5">3.5.1.94</ecNumber>
    </recommendedName>
</protein>
<dbReference type="PROSITE" id="PS51273">
    <property type="entry name" value="GATASE_TYPE_1"/>
    <property type="match status" value="1"/>
</dbReference>
<keyword evidence="7" id="KW-1185">Reference proteome</keyword>
<comment type="similarity">
    <text evidence="1">Belongs to the peptidase C26 family.</text>
</comment>
<evidence type="ECO:0000313" key="7">
    <source>
        <dbReference type="Proteomes" id="UP000305709"/>
    </source>
</evidence>
<dbReference type="GO" id="GO:0033969">
    <property type="term" value="F:gamma-glutamyl-gamma-aminobutyrate hydrolase activity"/>
    <property type="evidence" value="ECO:0007669"/>
    <property type="project" value="UniProtKB-EC"/>
</dbReference>
<proteinExistence type="inferred from homology"/>
<dbReference type="Proteomes" id="UP000305709">
    <property type="component" value="Unassembled WGS sequence"/>
</dbReference>
<organism evidence="6 7">
    <name type="scientific">Rubellimicrobium roseum</name>
    <dbReference type="NCBI Taxonomy" id="687525"/>
    <lineage>
        <taxon>Bacteria</taxon>
        <taxon>Pseudomonadati</taxon>
        <taxon>Pseudomonadota</taxon>
        <taxon>Alphaproteobacteria</taxon>
        <taxon>Rhodobacterales</taxon>
        <taxon>Roseobacteraceae</taxon>
        <taxon>Rubellimicrobium</taxon>
    </lineage>
</organism>
<dbReference type="OrthoDB" id="9813383at2"/>
<dbReference type="Pfam" id="PF07722">
    <property type="entry name" value="Peptidase_C26"/>
    <property type="match status" value="1"/>
</dbReference>
<dbReference type="GO" id="GO:0006598">
    <property type="term" value="P:polyamine catabolic process"/>
    <property type="evidence" value="ECO:0007669"/>
    <property type="project" value="TreeGrafter"/>
</dbReference>
<evidence type="ECO:0000256" key="3">
    <source>
        <dbReference type="ARBA" id="ARBA00055068"/>
    </source>
</evidence>
<dbReference type="AlphaFoldDB" id="A0A5C4NGW2"/>
<dbReference type="GO" id="GO:0005829">
    <property type="term" value="C:cytosol"/>
    <property type="evidence" value="ECO:0007669"/>
    <property type="project" value="TreeGrafter"/>
</dbReference>
<dbReference type="SUPFAM" id="SSF52317">
    <property type="entry name" value="Class I glutamine amidotransferase-like"/>
    <property type="match status" value="1"/>
</dbReference>
<dbReference type="CDD" id="cd01745">
    <property type="entry name" value="GATase1_2"/>
    <property type="match status" value="1"/>
</dbReference>
<name>A0A5C4NGW2_9RHOB</name>
<comment type="pathway">
    <text evidence="4">Amine and polyamine degradation; putrescine degradation; 4-aminobutanoate from putrescine: step 4/4.</text>
</comment>
<accession>A0A5C4NGW2</accession>
<gene>
    <name evidence="6" type="ORF">FHG71_05060</name>
</gene>
<comment type="caution">
    <text evidence="6">The sequence shown here is derived from an EMBL/GenBank/DDBJ whole genome shotgun (WGS) entry which is preliminary data.</text>
</comment>
<comment type="catalytic activity">
    <reaction evidence="2">
        <text>4-(gamma-L-glutamylamino)butanoate + H2O = 4-aminobutanoate + L-glutamate</text>
        <dbReference type="Rhea" id="RHEA:19737"/>
        <dbReference type="ChEBI" id="CHEBI:15377"/>
        <dbReference type="ChEBI" id="CHEBI:29985"/>
        <dbReference type="ChEBI" id="CHEBI:58800"/>
        <dbReference type="ChEBI" id="CHEBI:59888"/>
        <dbReference type="EC" id="3.5.1.94"/>
    </reaction>
</comment>
<comment type="function">
    <text evidence="3">Involved in the breakdown of putrescine via hydrolysis of the gamma-glutamyl linkage of gamma-glutamyl-gamma-aminobutyrate.</text>
</comment>
<dbReference type="FunFam" id="3.40.50.880:FF:000030">
    <property type="entry name" value="Gamma-glutamyl-gamma-aminobutyrate hydrolase PuuD"/>
    <property type="match status" value="1"/>
</dbReference>
<dbReference type="InterPro" id="IPR044668">
    <property type="entry name" value="PuuD-like"/>
</dbReference>
<dbReference type="InterPro" id="IPR011697">
    <property type="entry name" value="Peptidase_C26"/>
</dbReference>
<evidence type="ECO:0000256" key="1">
    <source>
        <dbReference type="ARBA" id="ARBA00011083"/>
    </source>
</evidence>
<evidence type="ECO:0000256" key="2">
    <source>
        <dbReference type="ARBA" id="ARBA00052718"/>
    </source>
</evidence>
<keyword evidence="6" id="KW-0378">Hydrolase</keyword>
<dbReference type="InterPro" id="IPR029062">
    <property type="entry name" value="Class_I_gatase-like"/>
</dbReference>
<dbReference type="EC" id="3.5.1.94" evidence="5"/>
<reference evidence="6 7" key="1">
    <citation type="submission" date="2019-06" db="EMBL/GenBank/DDBJ databases">
        <authorList>
            <person name="Jiang L."/>
        </authorList>
    </citation>
    <scope>NUCLEOTIDE SEQUENCE [LARGE SCALE GENOMIC DNA]</scope>
    <source>
        <strain evidence="6 7">YIM 48858</strain>
    </source>
</reference>
<evidence type="ECO:0000313" key="6">
    <source>
        <dbReference type="EMBL" id="TNC73843.1"/>
    </source>
</evidence>
<dbReference type="PANTHER" id="PTHR43235:SF1">
    <property type="entry name" value="GLUTAMINE AMIDOTRANSFERASE PB2B2.05-RELATED"/>
    <property type="match status" value="1"/>
</dbReference>
<evidence type="ECO:0000256" key="5">
    <source>
        <dbReference type="ARBA" id="ARBA00066788"/>
    </source>
</evidence>
<dbReference type="EMBL" id="VDFV01000003">
    <property type="protein sequence ID" value="TNC73843.1"/>
    <property type="molecule type" value="Genomic_DNA"/>
</dbReference>
<dbReference type="PANTHER" id="PTHR43235">
    <property type="entry name" value="GLUTAMINE AMIDOTRANSFERASE PB2B2.05-RELATED"/>
    <property type="match status" value="1"/>
</dbReference>
<evidence type="ECO:0000256" key="4">
    <source>
        <dbReference type="ARBA" id="ARBA00060634"/>
    </source>
</evidence>
<sequence>MGSPPPEDPRPMRPVVGIISNSHLINDEYPAHAGGAMNSAAVAHVSDCLPLLIPSDPSLVAVDELLETCDGFLLTGGRPNVHPEEYGEEATPAHGSFDRSRDAITLPLIRACVERGQPFLGVCRGFQEVNVALGGTLYPEIRELPGRDNHRMPPDGTLEQKFALRHKVTFTEGGPFHRLMGAREVMTNTLHGQGIKDAAPRIAIDGVAPDGTPEAIYVRGATGFTLSVQWHPEWNAANDPVSRPLFRAFGEAVHAWAARDRRTLRRA</sequence>
<dbReference type="Gene3D" id="3.40.50.880">
    <property type="match status" value="1"/>
</dbReference>